<dbReference type="Pfam" id="PF02221">
    <property type="entry name" value="E1_DerP2_DerF2"/>
    <property type="match status" value="1"/>
</dbReference>
<dbReference type="InterPro" id="IPR036846">
    <property type="entry name" value="GM2-AP_sf"/>
</dbReference>
<dbReference type="GO" id="GO:0009898">
    <property type="term" value="C:cytoplasmic side of plasma membrane"/>
    <property type="evidence" value="ECO:0007669"/>
    <property type="project" value="TreeGrafter"/>
</dbReference>
<dbReference type="VEuPathDB" id="VectorBase:BGLB008836"/>
<dbReference type="GO" id="GO:0005319">
    <property type="term" value="F:lipid transporter activity"/>
    <property type="evidence" value="ECO:0007669"/>
    <property type="project" value="TreeGrafter"/>
</dbReference>
<dbReference type="AlphaFoldDB" id="A0A2C9JVU3"/>
<dbReference type="EnsemblMetazoa" id="BGLB008836-RB">
    <property type="protein sequence ID" value="BGLB008836-PB"/>
    <property type="gene ID" value="BGLB008836"/>
</dbReference>
<dbReference type="RefSeq" id="XP_013085477.2">
    <property type="nucleotide sequence ID" value="XM_013230023.2"/>
</dbReference>
<dbReference type="Gene3D" id="2.70.220.10">
    <property type="entry name" value="Ganglioside GM2 activator"/>
    <property type="match status" value="1"/>
</dbReference>
<evidence type="ECO:0000313" key="4">
    <source>
        <dbReference type="Proteomes" id="UP000076420"/>
    </source>
</evidence>
<organism evidence="3 4">
    <name type="scientific">Biomphalaria glabrata</name>
    <name type="common">Bloodfluke planorb</name>
    <name type="synonym">Freshwater snail</name>
    <dbReference type="NCBI Taxonomy" id="6526"/>
    <lineage>
        <taxon>Eukaryota</taxon>
        <taxon>Metazoa</taxon>
        <taxon>Spiralia</taxon>
        <taxon>Lophotrochozoa</taxon>
        <taxon>Mollusca</taxon>
        <taxon>Gastropoda</taxon>
        <taxon>Heterobranchia</taxon>
        <taxon>Euthyneura</taxon>
        <taxon>Panpulmonata</taxon>
        <taxon>Hygrophila</taxon>
        <taxon>Lymnaeoidea</taxon>
        <taxon>Planorbidae</taxon>
        <taxon>Biomphalaria</taxon>
    </lineage>
</organism>
<accession>A0A2C9JVU3</accession>
<evidence type="ECO:0000259" key="2">
    <source>
        <dbReference type="SMART" id="SM00737"/>
    </source>
</evidence>
<dbReference type="PANTHER" id="PTHR17357">
    <property type="entry name" value="GM2 GANGLIOSIDE ACTIVATOR PROTEIN"/>
    <property type="match status" value="1"/>
</dbReference>
<protein>
    <recommendedName>
        <fullName evidence="2">MD-2-related lipid-recognition domain-containing protein</fullName>
    </recommendedName>
</protein>
<dbReference type="KEGG" id="bgt:106070182"/>
<evidence type="ECO:0000256" key="1">
    <source>
        <dbReference type="ARBA" id="ARBA00022729"/>
    </source>
</evidence>
<sequence length="234" mass="25794">MYKVLIIFFFFSTSSLLLNVVGESIIRRLVMQQVEEFEIRDDRSRSNLDLAQAQSSFNISDHKLIKFLSDVQKATKYNQHPLTSFSWGVCDTGSTQLAKINSLTLSPDPLPIPGTVSLSFDVELSSNVDAPLQASVTLKKKIGFIWIEVPCIDNLGSCTYNDICERLVGANCPQVFVDHNVPCKCPFPQGHFTIPVTDIPIKSGSVPSGAYKLELKLSVSSALVTCIDISFSIN</sequence>
<name>A0A2C9JVU3_BIOGL</name>
<dbReference type="InterPro" id="IPR003172">
    <property type="entry name" value="ML_dom"/>
</dbReference>
<evidence type="ECO:0000313" key="3">
    <source>
        <dbReference type="EnsemblMetazoa" id="BGLB008836-PB"/>
    </source>
</evidence>
<dbReference type="GO" id="GO:0008047">
    <property type="term" value="F:enzyme activator activity"/>
    <property type="evidence" value="ECO:0007669"/>
    <property type="project" value="InterPro"/>
</dbReference>
<dbReference type="Proteomes" id="UP000076420">
    <property type="component" value="Unassembled WGS sequence"/>
</dbReference>
<dbReference type="InterPro" id="IPR028996">
    <property type="entry name" value="GM2-AP"/>
</dbReference>
<dbReference type="GO" id="GO:0006689">
    <property type="term" value="P:ganglioside catabolic process"/>
    <property type="evidence" value="ECO:0007669"/>
    <property type="project" value="InterPro"/>
</dbReference>
<proteinExistence type="predicted"/>
<dbReference type="OrthoDB" id="6409159at2759"/>
<dbReference type="SUPFAM" id="SSF63707">
    <property type="entry name" value="Ganglioside M2 (gm2) activator"/>
    <property type="match status" value="1"/>
</dbReference>
<reference evidence="3" key="1">
    <citation type="submission" date="2020-05" db="UniProtKB">
        <authorList>
            <consortium name="EnsemblMetazoa"/>
        </authorList>
    </citation>
    <scope>IDENTIFICATION</scope>
    <source>
        <strain evidence="3">BB02</strain>
    </source>
</reference>
<dbReference type="PANTHER" id="PTHR17357:SF0">
    <property type="entry name" value="GANGLIOSIDE GM2 ACTIVATOR"/>
    <property type="match status" value="1"/>
</dbReference>
<gene>
    <name evidence="3" type="primary">106070182</name>
</gene>
<dbReference type="STRING" id="6526.A0A2C9JVU3"/>
<dbReference type="SMART" id="SM00737">
    <property type="entry name" value="ML"/>
    <property type="match status" value="1"/>
</dbReference>
<feature type="domain" description="MD-2-related lipid-recognition" evidence="2">
    <location>
        <begin position="87"/>
        <end position="231"/>
    </location>
</feature>
<keyword evidence="1" id="KW-0732">Signal</keyword>
<dbReference type="VEuPathDB" id="VectorBase:BGLAX_051210"/>